<dbReference type="AlphaFoldDB" id="A0A8S3AWR4"/>
<dbReference type="Proteomes" id="UP000681720">
    <property type="component" value="Unassembled WGS sequence"/>
</dbReference>
<dbReference type="GO" id="GO:0061512">
    <property type="term" value="P:protein localization to cilium"/>
    <property type="evidence" value="ECO:0007669"/>
    <property type="project" value="TreeGrafter"/>
</dbReference>
<protein>
    <recommendedName>
        <fullName evidence="2">Tubby C-terminal domain-containing protein</fullName>
    </recommendedName>
</protein>
<organism evidence="3 4">
    <name type="scientific">Rotaria magnacalcarata</name>
    <dbReference type="NCBI Taxonomy" id="392030"/>
    <lineage>
        <taxon>Eukaryota</taxon>
        <taxon>Metazoa</taxon>
        <taxon>Spiralia</taxon>
        <taxon>Gnathifera</taxon>
        <taxon>Rotifera</taxon>
        <taxon>Eurotatoria</taxon>
        <taxon>Bdelloidea</taxon>
        <taxon>Philodinida</taxon>
        <taxon>Philodinidae</taxon>
        <taxon>Rotaria</taxon>
    </lineage>
</organism>
<reference evidence="3" key="1">
    <citation type="submission" date="2021-02" db="EMBL/GenBank/DDBJ databases">
        <authorList>
            <person name="Nowell W R."/>
        </authorList>
    </citation>
    <scope>NUCLEOTIDE SEQUENCE</scope>
</reference>
<dbReference type="PRINTS" id="PR01573">
    <property type="entry name" value="SUPERTUBBY"/>
</dbReference>
<proteinExistence type="inferred from homology"/>
<evidence type="ECO:0000313" key="3">
    <source>
        <dbReference type="EMBL" id="CAF4756864.1"/>
    </source>
</evidence>
<sequence>DKRGMEKGLYPIYYMHVERPGDGKKFFILAGRKRRRSTTSNYLISTDPTDLSRDGEKFIGK</sequence>
<evidence type="ECO:0000256" key="1">
    <source>
        <dbReference type="ARBA" id="ARBA00007129"/>
    </source>
</evidence>
<dbReference type="GO" id="GO:0005929">
    <property type="term" value="C:cilium"/>
    <property type="evidence" value="ECO:0007669"/>
    <property type="project" value="TreeGrafter"/>
</dbReference>
<dbReference type="SUPFAM" id="SSF54518">
    <property type="entry name" value="Tubby C-terminal domain-like"/>
    <property type="match status" value="1"/>
</dbReference>
<dbReference type="Gene3D" id="3.20.90.10">
    <property type="entry name" value="Tubby Protein, Chain A"/>
    <property type="match status" value="1"/>
</dbReference>
<feature type="non-terminal residue" evidence="3">
    <location>
        <position position="1"/>
    </location>
</feature>
<dbReference type="EMBL" id="CAJOBJ010139604">
    <property type="protein sequence ID" value="CAF4756864.1"/>
    <property type="molecule type" value="Genomic_DNA"/>
</dbReference>
<feature type="non-terminal residue" evidence="3">
    <location>
        <position position="61"/>
    </location>
</feature>
<evidence type="ECO:0000259" key="2">
    <source>
        <dbReference type="Pfam" id="PF01167"/>
    </source>
</evidence>
<evidence type="ECO:0000313" key="4">
    <source>
        <dbReference type="Proteomes" id="UP000681720"/>
    </source>
</evidence>
<dbReference type="InterPro" id="IPR025659">
    <property type="entry name" value="Tubby-like_C"/>
</dbReference>
<accession>A0A8S3AWR4</accession>
<dbReference type="InterPro" id="IPR000007">
    <property type="entry name" value="Tubby_C"/>
</dbReference>
<dbReference type="PANTHER" id="PTHR16517:SF7">
    <property type="entry name" value="PROTEIN KING TUBBY"/>
    <property type="match status" value="1"/>
</dbReference>
<dbReference type="Pfam" id="PF01167">
    <property type="entry name" value="Tub"/>
    <property type="match status" value="1"/>
</dbReference>
<comment type="caution">
    <text evidence="3">The sequence shown here is derived from an EMBL/GenBank/DDBJ whole genome shotgun (WGS) entry which is preliminary data.</text>
</comment>
<dbReference type="PANTHER" id="PTHR16517">
    <property type="entry name" value="TUBBY-RELATED"/>
    <property type="match status" value="1"/>
</dbReference>
<comment type="similarity">
    <text evidence="1">Belongs to the TUB family.</text>
</comment>
<gene>
    <name evidence="3" type="ORF">GIL414_LOCUS45388</name>
</gene>
<feature type="domain" description="Tubby C-terminal" evidence="2">
    <location>
        <begin position="5"/>
        <end position="61"/>
    </location>
</feature>
<name>A0A8S3AWR4_9BILA</name>